<dbReference type="Proteomes" id="UP000326169">
    <property type="component" value="Unassembled WGS sequence"/>
</dbReference>
<evidence type="ECO:0000313" key="2">
    <source>
        <dbReference type="Proteomes" id="UP000326169"/>
    </source>
</evidence>
<evidence type="ECO:0000313" key="1">
    <source>
        <dbReference type="EMBL" id="GCE96319.1"/>
    </source>
</evidence>
<organism evidence="1 2">
    <name type="scientific">Limnospira platensis NIES-46</name>
    <dbReference type="NCBI Taxonomy" id="1236695"/>
    <lineage>
        <taxon>Bacteria</taxon>
        <taxon>Bacillati</taxon>
        <taxon>Cyanobacteriota</taxon>
        <taxon>Cyanophyceae</taxon>
        <taxon>Oscillatoriophycideae</taxon>
        <taxon>Oscillatoriales</taxon>
        <taxon>Sirenicapillariaceae</taxon>
        <taxon>Limnospira</taxon>
    </lineage>
</organism>
<keyword evidence="2" id="KW-1185">Reference proteome</keyword>
<name>A0A5M3TFI3_LIMPL</name>
<comment type="caution">
    <text evidence="1">The sequence shown here is derived from an EMBL/GenBank/DDBJ whole genome shotgun (WGS) entry which is preliminary data.</text>
</comment>
<protein>
    <submittedName>
        <fullName evidence="1">Uncharacterized protein</fullName>
    </submittedName>
</protein>
<reference evidence="1 2" key="1">
    <citation type="journal article" date="2019" name="J Genomics">
        <title>The Draft Genome of a Hydrogen-producing Cyanobacterium, Arthrospira platensis NIES-46.</title>
        <authorList>
            <person name="Suzuki S."/>
            <person name="Yamaguchi H."/>
            <person name="Kawachi M."/>
        </authorList>
    </citation>
    <scope>NUCLEOTIDE SEQUENCE [LARGE SCALE GENOMIC DNA]</scope>
    <source>
        <strain evidence="1 2">NIES-46</strain>
    </source>
</reference>
<accession>A0A5M3TFI3</accession>
<sequence length="517" mass="59439">MRRELYRRLKAHFQLQNEMKVSLFKDVHNETKYSINIYKKPRSQDDTIIRFVHIANIFSVATIAECFDSPGMGLIPGIKNDKGKWETKGHPSRIISVNSETLQLFARLYDAEGTPAEEARLPALHSQNLVSVLEKFATQEKLLGNLQGEYYALEMWHETNAQKEKKIRRDTQFAKSPQDLILSGPHFFVGTPLNKTPRKVCTANNHYDIIDLTAIPDDYLPRTNYVPDCSPAEYRRRTPCVPWDDQKPVTEFYRVVNREMIGSSAERTFIPGMMPQGIAHVNTCIGTSFQETIKAVDFLAMGMSLPIDFFVKTTGMGHANQNILKLLPLIPENFTLKPALRVRTLALNCLTVYYGELWEECWEEGYREERWTKGEDRRLNQNFFGNLTPEWRNNALRSDYERRQALVEIDVLAAMSLGLTLEELITIYRVQFPVMQQYEKETYYDMNGRIVFTTSKGLTGVGLPRQGNAKKQIIGWEDIKDLESGIIEVTVTDDTLPQSPTTRKIAYEAPFILCDRI</sequence>
<proteinExistence type="predicted"/>
<dbReference type="EMBL" id="BIMW01000180">
    <property type="protein sequence ID" value="GCE96319.1"/>
    <property type="molecule type" value="Genomic_DNA"/>
</dbReference>
<gene>
    <name evidence="1" type="ORF">NIES46_43880</name>
</gene>